<dbReference type="InterPro" id="IPR036865">
    <property type="entry name" value="CRAL-TRIO_dom_sf"/>
</dbReference>
<dbReference type="Pfam" id="PF00616">
    <property type="entry name" value="RasGAP"/>
    <property type="match status" value="2"/>
</dbReference>
<dbReference type="SMART" id="SM00323">
    <property type="entry name" value="RasGAP"/>
    <property type="match status" value="1"/>
</dbReference>
<feature type="compositionally biased region" description="Polar residues" evidence="3">
    <location>
        <begin position="1368"/>
        <end position="1377"/>
    </location>
</feature>
<evidence type="ECO:0000256" key="3">
    <source>
        <dbReference type="SAM" id="MobiDB-lite"/>
    </source>
</evidence>
<name>A0A482W3S6_ASBVE</name>
<dbReference type="PANTHER" id="PTHR10194:SF142">
    <property type="entry name" value="NEUROFIBROMIN"/>
    <property type="match status" value="1"/>
</dbReference>
<feature type="domain" description="Ras-GAP" evidence="4">
    <location>
        <begin position="314"/>
        <end position="509"/>
    </location>
</feature>
<dbReference type="Pfam" id="PF13716">
    <property type="entry name" value="CRAL_TRIO_2"/>
    <property type="match status" value="1"/>
</dbReference>
<dbReference type="SMART" id="SM00516">
    <property type="entry name" value="SEC14"/>
    <property type="match status" value="1"/>
</dbReference>
<organism evidence="6 7">
    <name type="scientific">Asbolus verrucosus</name>
    <name type="common">Desert ironclad beetle</name>
    <dbReference type="NCBI Taxonomy" id="1661398"/>
    <lineage>
        <taxon>Eukaryota</taxon>
        <taxon>Metazoa</taxon>
        <taxon>Ecdysozoa</taxon>
        <taxon>Arthropoda</taxon>
        <taxon>Hexapoda</taxon>
        <taxon>Insecta</taxon>
        <taxon>Pterygota</taxon>
        <taxon>Neoptera</taxon>
        <taxon>Endopterygota</taxon>
        <taxon>Coleoptera</taxon>
        <taxon>Polyphaga</taxon>
        <taxon>Cucujiformia</taxon>
        <taxon>Tenebrionidae</taxon>
        <taxon>Pimeliinae</taxon>
        <taxon>Asbolus</taxon>
    </lineage>
</organism>
<dbReference type="Proteomes" id="UP000292052">
    <property type="component" value="Unassembled WGS sequence"/>
</dbReference>
<dbReference type="InterPro" id="IPR001251">
    <property type="entry name" value="CRAL-TRIO_dom"/>
</dbReference>
<keyword evidence="2" id="KW-0597">Phosphoprotein</keyword>
<dbReference type="InterPro" id="IPR054071">
    <property type="entry name" value="PH_NF1"/>
</dbReference>
<evidence type="ECO:0000313" key="6">
    <source>
        <dbReference type="EMBL" id="RZC39802.1"/>
    </source>
</evidence>
<dbReference type="SUPFAM" id="SSF48350">
    <property type="entry name" value="GTPase activation domain, GAP"/>
    <property type="match status" value="1"/>
</dbReference>
<evidence type="ECO:0000259" key="4">
    <source>
        <dbReference type="PROSITE" id="PS50018"/>
    </source>
</evidence>
<dbReference type="PANTHER" id="PTHR10194">
    <property type="entry name" value="RAS GTPASE-ACTIVATING PROTEINS"/>
    <property type="match status" value="1"/>
</dbReference>
<dbReference type="Pfam" id="PF21877">
    <property type="entry name" value="PH_NF1"/>
    <property type="match status" value="1"/>
</dbReference>
<protein>
    <submittedName>
        <fullName evidence="6">RasGAP, CRAL TRIO 2, and/or MOR2-PAG1 mid domain containing protein</fullName>
    </submittedName>
</protein>
<dbReference type="STRING" id="1661398.A0A482W3S6"/>
<accession>A0A482W3S6</accession>
<feature type="compositionally biased region" description="Polar residues" evidence="3">
    <location>
        <begin position="1330"/>
        <end position="1354"/>
    </location>
</feature>
<evidence type="ECO:0000256" key="1">
    <source>
        <dbReference type="ARBA" id="ARBA00022468"/>
    </source>
</evidence>
<dbReference type="CDD" id="cd13313">
    <property type="entry name" value="PH_NF1"/>
    <property type="match status" value="1"/>
</dbReference>
<dbReference type="CDD" id="cd05130">
    <property type="entry name" value="RasGAP_Neurofibromin"/>
    <property type="match status" value="1"/>
</dbReference>
<dbReference type="Gene3D" id="3.40.525.10">
    <property type="entry name" value="CRAL-TRIO lipid binding domain"/>
    <property type="match status" value="1"/>
</dbReference>
<dbReference type="FunFam" id="1.10.506.10:FF:000015">
    <property type="entry name" value="Neurofibromin isoform 1"/>
    <property type="match status" value="1"/>
</dbReference>
<dbReference type="SUPFAM" id="SSF48371">
    <property type="entry name" value="ARM repeat"/>
    <property type="match status" value="1"/>
</dbReference>
<sequence>MSSALYPILFEQIKTIVDKFFDQQGQVVVSDVNTQFIEHIIFIMKNILDSTKNDQPSEHLGVTSIEGMMLAIVRYVRHLDMTVHAIHIKTKLCQLVEAMMKRRDDLAFRQEMKFRNKLVEYLTDWVMGTSHQIAPPSSGDVTMITRDLDQACMEAVAALLRGLPLQPEESDRGDLMEAKSQLFLKYFTLFMNLLNDCSDAADVEKDVSRQRVNAGKLSTLRNATIQAMSNLLSANIDSGLMHSIDLGYNKDLQTRAAFMEVLTKILQQGTEFDTLAETVLADRFEQLVQLVTMISDKGELPIAMALANVVTTSQMDELARVFVTLFDAKHLLSPLLWNMFYREVEVSDCMQTLFRGNSLGSKIMAFCFKIYGASYLQCLLEPLIRPLLDDPCCSFEVDPARLEPNEDIGENRQNLIALTQKVFDAIVSSAEKFPPQLRSMCHCLYQVLSKRFPQFPQNNIGAVGTVIFLRFINPAIVSPQEMGIVTKQVPASVKRGLMLMSKILQNIANHVEFSKEQHMLPFNDFLRAHFEIGRRWSSIDMSSTKFEELMVKHNMHEKEEFKSIKSLNIFYQAGTSKAGFPVFYYIARRYKIGETNGDMLIYHVILTLKPFCHSPFELVVDFTHTCSDNRFRTEFLQKWFYVLPEVAYENIHAAYIYNCNSWVREYTKFHDRILAPLKGNRKLVFIDAPNKLTEFIELDQQKLPGATLSLDEDLKVFNNALKLSHKDTKVAIKVGPTAIQITSSEKTKVLSHSVLLNDVYYASEIEEVCLVDDNQFTLTIANESGPLSFIHNDCDSIVQAVIHIRNRWELSQPDSVTVHQKIRPKDVPGTLLNMALLNLGSSDPNLRTAAYNQLCALTATFDLKIEGQLLETQGLCIPSNNTIFIKSVSEKLATNEPHLTLEFLEECIQGFRVSSIELKHLCLEYMTPWLANLVKFCKPSEENKRQKQVAQILEKLILLTIEEVEMYPSIQAKIWGSIGQVPELIDMVLDNFIHRSVNSGLGSPMVEIMADTAVALASANVQLVAKKVIGRLCRVVDKTCQSPTPLLEQHMMWDDIAILARYLLMLSFNNCLDVARHLPYLFHTPRALIVFGCISKSITDHDMKQLLRILVKALESFSDIVLIEALTLENVMMSTREPLEWHFKQLDHAVGLSFKANFHFALVGHLLKGYRHPTPTTVSRTSRVLTMLLAIVAKPQRRDKFEVTPDSVAYLTGKNKFEHGEFIIDDITLALVGVSEEVRSRCHIKHSLPRNMSDSISQENFMNENLTNISQSNHSGNVTNTGSGVNRRQKSWDLLDQSAIAQARQHKQPPQHQSPGPQANGGLTRPLYRTQRSSSVPVQQNPTPNALNSETQSQPVPPIKSARALFKTQRSFSVPTTKEQKLLDESDDKNRSTRVSVSNENNVLLDPEVLTDFSTQALVLTVLATLVKYSTDEAETRILYQYLAEGAVVFPKVFPV</sequence>
<dbReference type="GO" id="GO:0005096">
    <property type="term" value="F:GTPase activator activity"/>
    <property type="evidence" value="ECO:0007669"/>
    <property type="project" value="UniProtKB-KW"/>
</dbReference>
<feature type="region of interest" description="Disordered" evidence="3">
    <location>
        <begin position="1368"/>
        <end position="1394"/>
    </location>
</feature>
<dbReference type="Gene3D" id="1.10.506.10">
    <property type="entry name" value="GTPase Activation - p120gap, domain 1"/>
    <property type="match status" value="2"/>
</dbReference>
<proteinExistence type="predicted"/>
<dbReference type="PROSITE" id="PS50191">
    <property type="entry name" value="CRAL_TRIO"/>
    <property type="match status" value="1"/>
</dbReference>
<comment type="caution">
    <text evidence="6">The sequence shown here is derived from an EMBL/GenBank/DDBJ whole genome shotgun (WGS) entry which is preliminary data.</text>
</comment>
<dbReference type="InterPro" id="IPR011993">
    <property type="entry name" value="PH-like_dom_sf"/>
</dbReference>
<gene>
    <name evidence="6" type="ORF">BDFB_000269</name>
</gene>
<dbReference type="InterPro" id="IPR029473">
    <property type="entry name" value="MOR2-PAG1_mid"/>
</dbReference>
<dbReference type="Pfam" id="PF14228">
    <property type="entry name" value="MOR2-PAG1_mid"/>
    <property type="match status" value="1"/>
</dbReference>
<feature type="domain" description="CRAL-TRIO" evidence="5">
    <location>
        <begin position="557"/>
        <end position="715"/>
    </location>
</feature>
<feature type="compositionally biased region" description="Basic and acidic residues" evidence="3">
    <location>
        <begin position="1378"/>
        <end position="1391"/>
    </location>
</feature>
<dbReference type="CDD" id="cd00170">
    <property type="entry name" value="SEC14"/>
    <property type="match status" value="1"/>
</dbReference>
<evidence type="ECO:0000313" key="7">
    <source>
        <dbReference type="Proteomes" id="UP000292052"/>
    </source>
</evidence>
<dbReference type="InterPro" id="IPR001936">
    <property type="entry name" value="RasGAP_dom"/>
</dbReference>
<keyword evidence="7" id="KW-1185">Reference proteome</keyword>
<dbReference type="Gene3D" id="2.30.29.30">
    <property type="entry name" value="Pleckstrin-homology domain (PH domain)/Phosphotyrosine-binding domain (PTB)"/>
    <property type="match status" value="1"/>
</dbReference>
<feature type="non-terminal residue" evidence="6">
    <location>
        <position position="1456"/>
    </location>
</feature>
<reference evidence="6 7" key="1">
    <citation type="submission" date="2017-03" db="EMBL/GenBank/DDBJ databases">
        <title>Genome of the blue death feigning beetle - Asbolus verrucosus.</title>
        <authorList>
            <person name="Rider S.D."/>
        </authorList>
    </citation>
    <scope>NUCLEOTIDE SEQUENCE [LARGE SCALE GENOMIC DNA]</scope>
    <source>
        <strain evidence="6">Butters</strain>
        <tissue evidence="6">Head and leg muscle</tissue>
    </source>
</reference>
<feature type="region of interest" description="Disordered" evidence="3">
    <location>
        <begin position="1302"/>
        <end position="1356"/>
    </location>
</feature>
<evidence type="ECO:0000256" key="2">
    <source>
        <dbReference type="ARBA" id="ARBA00022553"/>
    </source>
</evidence>
<dbReference type="EMBL" id="QDEB01031255">
    <property type="protein sequence ID" value="RZC39802.1"/>
    <property type="molecule type" value="Genomic_DNA"/>
</dbReference>
<dbReference type="InterPro" id="IPR008936">
    <property type="entry name" value="Rho_GTPase_activation_prot"/>
</dbReference>
<dbReference type="SUPFAM" id="SSF52087">
    <property type="entry name" value="CRAL/TRIO domain"/>
    <property type="match status" value="1"/>
</dbReference>
<dbReference type="PROSITE" id="PS50018">
    <property type="entry name" value="RAS_GTPASE_ACTIV_2"/>
    <property type="match status" value="1"/>
</dbReference>
<dbReference type="OrthoDB" id="28245at2759"/>
<dbReference type="InterPro" id="IPR016024">
    <property type="entry name" value="ARM-type_fold"/>
</dbReference>
<dbReference type="InterPro" id="IPR039360">
    <property type="entry name" value="Ras_GTPase"/>
</dbReference>
<keyword evidence="1" id="KW-0343">GTPase activation</keyword>
<evidence type="ECO:0000259" key="5">
    <source>
        <dbReference type="PROSITE" id="PS50191"/>
    </source>
</evidence>